<keyword evidence="1" id="KW-0540">Nuclease</keyword>
<name>A0A563EZT1_9PSEU</name>
<dbReference type="GO" id="GO:0004518">
    <property type="term" value="F:nuclease activity"/>
    <property type="evidence" value="ECO:0007669"/>
    <property type="project" value="UniProtKB-KW"/>
</dbReference>
<evidence type="ECO:0000313" key="7">
    <source>
        <dbReference type="Proteomes" id="UP000316639"/>
    </source>
</evidence>
<dbReference type="CDD" id="cd09854">
    <property type="entry name" value="PIN_VapC-like"/>
    <property type="match status" value="1"/>
</dbReference>
<dbReference type="EMBL" id="VOBR01000003">
    <property type="protein sequence ID" value="TWP53225.1"/>
    <property type="molecule type" value="Genomic_DNA"/>
</dbReference>
<gene>
    <name evidence="6" type="ORF">FKR81_04440</name>
</gene>
<dbReference type="GO" id="GO:0016787">
    <property type="term" value="F:hydrolase activity"/>
    <property type="evidence" value="ECO:0007669"/>
    <property type="project" value="UniProtKB-KW"/>
</dbReference>
<dbReference type="Proteomes" id="UP000316639">
    <property type="component" value="Unassembled WGS sequence"/>
</dbReference>
<sequence>MTGQREWTLRTGLGGNVAKTAPPLVVVDSCVIIDVLAPGDPERHVRSVQVFRVDGTSHRVLLPALVLAEVAGSGQIRGDDGGAAERTRRITLAHQWIKDSEYLVADITERIATQAARLASDYNLKGADACIVAVAVAWMCPKLYTWDKGILKIGDALPGLSIEEPPDHGQTTMF</sequence>
<reference evidence="6 7" key="1">
    <citation type="submission" date="2019-07" db="EMBL/GenBank/DDBJ databases">
        <title>Lentzea xizangensis sp. nov., isolated from Qinghai-Tibetan Plateau Soils.</title>
        <authorList>
            <person name="Huang J."/>
        </authorList>
    </citation>
    <scope>NUCLEOTIDE SEQUENCE [LARGE SCALE GENOMIC DNA]</scope>
    <source>
        <strain evidence="6 7">FXJ1.1311</strain>
    </source>
</reference>
<evidence type="ECO:0000256" key="3">
    <source>
        <dbReference type="ARBA" id="ARBA00022801"/>
    </source>
</evidence>
<evidence type="ECO:0000313" key="6">
    <source>
        <dbReference type="EMBL" id="TWP53225.1"/>
    </source>
</evidence>
<dbReference type="OrthoDB" id="3694906at2"/>
<dbReference type="SUPFAM" id="SSF88723">
    <property type="entry name" value="PIN domain-like"/>
    <property type="match status" value="1"/>
</dbReference>
<keyword evidence="7" id="KW-1185">Reference proteome</keyword>
<accession>A0A563EZT1</accession>
<keyword evidence="3" id="KW-0378">Hydrolase</keyword>
<dbReference type="InterPro" id="IPR002716">
    <property type="entry name" value="PIN_dom"/>
</dbReference>
<dbReference type="Pfam" id="PF01850">
    <property type="entry name" value="PIN"/>
    <property type="match status" value="1"/>
</dbReference>
<keyword evidence="4" id="KW-0460">Magnesium</keyword>
<dbReference type="GO" id="GO:0046872">
    <property type="term" value="F:metal ion binding"/>
    <property type="evidence" value="ECO:0007669"/>
    <property type="project" value="UniProtKB-KW"/>
</dbReference>
<proteinExistence type="predicted"/>
<dbReference type="InterPro" id="IPR029060">
    <property type="entry name" value="PIN-like_dom_sf"/>
</dbReference>
<evidence type="ECO:0000256" key="1">
    <source>
        <dbReference type="ARBA" id="ARBA00022722"/>
    </source>
</evidence>
<organism evidence="6 7">
    <name type="scientific">Lentzea tibetensis</name>
    <dbReference type="NCBI Taxonomy" id="2591470"/>
    <lineage>
        <taxon>Bacteria</taxon>
        <taxon>Bacillati</taxon>
        <taxon>Actinomycetota</taxon>
        <taxon>Actinomycetes</taxon>
        <taxon>Pseudonocardiales</taxon>
        <taxon>Pseudonocardiaceae</taxon>
        <taxon>Lentzea</taxon>
    </lineage>
</organism>
<keyword evidence="2" id="KW-0479">Metal-binding</keyword>
<protein>
    <submittedName>
        <fullName evidence="6">Type II toxin-antitoxin system VapC family toxin</fullName>
    </submittedName>
</protein>
<comment type="caution">
    <text evidence="6">The sequence shown here is derived from an EMBL/GenBank/DDBJ whole genome shotgun (WGS) entry which is preliminary data.</text>
</comment>
<evidence type="ECO:0000256" key="2">
    <source>
        <dbReference type="ARBA" id="ARBA00022723"/>
    </source>
</evidence>
<evidence type="ECO:0000256" key="4">
    <source>
        <dbReference type="ARBA" id="ARBA00022842"/>
    </source>
</evidence>
<feature type="domain" description="PIN" evidence="5">
    <location>
        <begin position="25"/>
        <end position="153"/>
    </location>
</feature>
<evidence type="ECO:0000259" key="5">
    <source>
        <dbReference type="Pfam" id="PF01850"/>
    </source>
</evidence>
<dbReference type="AlphaFoldDB" id="A0A563EZT1"/>
<dbReference type="Gene3D" id="3.40.50.1010">
    <property type="entry name" value="5'-nuclease"/>
    <property type="match status" value="1"/>
</dbReference>